<dbReference type="STRING" id="1658765.Msub_12366"/>
<protein>
    <submittedName>
        <fullName evidence="1">Uncharacterized protein</fullName>
    </submittedName>
</protein>
<reference evidence="1 2" key="1">
    <citation type="submission" date="2015-06" db="EMBL/GenBank/DDBJ databases">
        <title>Marinobacter subterrani, a genetically tractable neutrophilic iron-oxidizing strain isolated from the Soudan Iron Mine.</title>
        <authorList>
            <person name="Bonis B.M."/>
            <person name="Gralnick J.A."/>
        </authorList>
    </citation>
    <scope>NUCLEOTIDE SEQUENCE [LARGE SCALE GENOMIC DNA]</scope>
    <source>
        <strain evidence="1 2">JG233</strain>
    </source>
</reference>
<name>A0A0J7JDI5_9GAMM</name>
<organism evidence="1 2">
    <name type="scientific">Marinobacter subterrani</name>
    <dbReference type="NCBI Taxonomy" id="1658765"/>
    <lineage>
        <taxon>Bacteria</taxon>
        <taxon>Pseudomonadati</taxon>
        <taxon>Pseudomonadota</taxon>
        <taxon>Gammaproteobacteria</taxon>
        <taxon>Pseudomonadales</taxon>
        <taxon>Marinobacteraceae</taxon>
        <taxon>Marinobacter</taxon>
    </lineage>
</organism>
<dbReference type="EMBL" id="LFBU01000001">
    <property type="protein sequence ID" value="KMQ76157.1"/>
    <property type="molecule type" value="Genomic_DNA"/>
</dbReference>
<dbReference type="Proteomes" id="UP000036102">
    <property type="component" value="Unassembled WGS sequence"/>
</dbReference>
<sequence>MAFKQLKDLIEWITEYHEMLEKQYETLAGSQKDERMQMALSFLASREHHLAEMMEDFLQDADDDLMDSWLVDSQEFDIRKIPSHIPECTGCADIHDVHKNILQAHKTLTDMYELRSQLAQNTREADLFRELAANQQAEARLQSRDIGRLEMY</sequence>
<dbReference type="AlphaFoldDB" id="A0A0J7JDI5"/>
<comment type="caution">
    <text evidence="1">The sequence shown here is derived from an EMBL/GenBank/DDBJ whole genome shotgun (WGS) entry which is preliminary data.</text>
</comment>
<dbReference type="PATRIC" id="fig|1658765.3.peg.2383"/>
<gene>
    <name evidence="1" type="ORF">Msub_12366</name>
</gene>
<evidence type="ECO:0000313" key="1">
    <source>
        <dbReference type="EMBL" id="KMQ76157.1"/>
    </source>
</evidence>
<proteinExistence type="predicted"/>
<accession>A0A0J7JDI5</accession>
<keyword evidence="2" id="KW-1185">Reference proteome</keyword>
<dbReference type="OrthoDB" id="278693at2"/>
<dbReference type="RefSeq" id="WP_048496170.1">
    <property type="nucleotide sequence ID" value="NZ_LFBU01000001.1"/>
</dbReference>
<evidence type="ECO:0000313" key="2">
    <source>
        <dbReference type="Proteomes" id="UP000036102"/>
    </source>
</evidence>